<dbReference type="Pfam" id="PF01381">
    <property type="entry name" value="HTH_3"/>
    <property type="match status" value="1"/>
</dbReference>
<evidence type="ECO:0000259" key="2">
    <source>
        <dbReference type="PROSITE" id="PS50943"/>
    </source>
</evidence>
<dbReference type="EMBL" id="JYIV01000024">
    <property type="protein sequence ID" value="KJL22955.1"/>
    <property type="molecule type" value="Genomic_DNA"/>
</dbReference>
<accession>A0A0F0KS49</accession>
<protein>
    <submittedName>
        <fullName evidence="3">Anaerobic benzoate catabolism transcriptional regulator</fullName>
    </submittedName>
</protein>
<proteinExistence type="predicted"/>
<dbReference type="SUPFAM" id="SSF47413">
    <property type="entry name" value="lambda repressor-like DNA-binding domains"/>
    <property type="match status" value="1"/>
</dbReference>
<evidence type="ECO:0000313" key="4">
    <source>
        <dbReference type="Proteomes" id="UP000033725"/>
    </source>
</evidence>
<dbReference type="RefSeq" id="WP_045263601.1">
    <property type="nucleotide sequence ID" value="NZ_JYIV01000024.1"/>
</dbReference>
<feature type="domain" description="HTH cro/C1-type" evidence="2">
    <location>
        <begin position="14"/>
        <end position="70"/>
    </location>
</feature>
<dbReference type="OrthoDB" id="5196639at2"/>
<feature type="region of interest" description="Disordered" evidence="1">
    <location>
        <begin position="28"/>
        <end position="47"/>
    </location>
</feature>
<dbReference type="PATRIC" id="fig|82380.10.peg.1710"/>
<dbReference type="PROSITE" id="PS50943">
    <property type="entry name" value="HTH_CROC1"/>
    <property type="match status" value="1"/>
</dbReference>
<dbReference type="SMART" id="SM00530">
    <property type="entry name" value="HTH_XRE"/>
    <property type="match status" value="1"/>
</dbReference>
<comment type="caution">
    <text evidence="3">The sequence shown here is derived from an EMBL/GenBank/DDBJ whole genome shotgun (WGS) entry which is preliminary data.</text>
</comment>
<dbReference type="InterPro" id="IPR010982">
    <property type="entry name" value="Lambda_DNA-bd_dom_sf"/>
</dbReference>
<dbReference type="InterPro" id="IPR001387">
    <property type="entry name" value="Cro/C1-type_HTH"/>
</dbReference>
<evidence type="ECO:0000313" key="3">
    <source>
        <dbReference type="EMBL" id="KJL22955.1"/>
    </source>
</evidence>
<dbReference type="Proteomes" id="UP000033725">
    <property type="component" value="Unassembled WGS sequence"/>
</dbReference>
<feature type="region of interest" description="Disordered" evidence="1">
    <location>
        <begin position="74"/>
        <end position="95"/>
    </location>
</feature>
<evidence type="ECO:0000256" key="1">
    <source>
        <dbReference type="SAM" id="MobiDB-lite"/>
    </source>
</evidence>
<sequence>MVDTERSSALAHVIKTFRTEHVKMSRKELAKRSGVNESTIQKIEDGRSPNPGIFTIAAIAVELGLDVTDLLRRRTGPLRPQSLPRPAAPKSADDS</sequence>
<gene>
    <name evidence="3" type="ORF">RN51_01701</name>
</gene>
<dbReference type="AlphaFoldDB" id="A0A0F0KS49"/>
<organism evidence="3 4">
    <name type="scientific">Microbacterium oxydans</name>
    <dbReference type="NCBI Taxonomy" id="82380"/>
    <lineage>
        <taxon>Bacteria</taxon>
        <taxon>Bacillati</taxon>
        <taxon>Actinomycetota</taxon>
        <taxon>Actinomycetes</taxon>
        <taxon>Micrococcales</taxon>
        <taxon>Microbacteriaceae</taxon>
        <taxon>Microbacterium</taxon>
    </lineage>
</organism>
<dbReference type="GO" id="GO:0003677">
    <property type="term" value="F:DNA binding"/>
    <property type="evidence" value="ECO:0007669"/>
    <property type="project" value="InterPro"/>
</dbReference>
<dbReference type="Gene3D" id="1.10.260.40">
    <property type="entry name" value="lambda repressor-like DNA-binding domains"/>
    <property type="match status" value="1"/>
</dbReference>
<dbReference type="CDD" id="cd00093">
    <property type="entry name" value="HTH_XRE"/>
    <property type="match status" value="1"/>
</dbReference>
<name>A0A0F0KS49_9MICO</name>
<reference evidence="3 4" key="1">
    <citation type="submission" date="2015-02" db="EMBL/GenBank/DDBJ databases">
        <title>Draft genome sequences of ten Microbacterium spp. with emphasis on heavy metal contaminated environments.</title>
        <authorList>
            <person name="Corretto E."/>
        </authorList>
    </citation>
    <scope>NUCLEOTIDE SEQUENCE [LARGE SCALE GENOMIC DNA]</scope>
    <source>
        <strain evidence="3 4">BEL163</strain>
    </source>
</reference>